<evidence type="ECO:0000313" key="7">
    <source>
        <dbReference type="EMBL" id="CAH8366095.1"/>
    </source>
</evidence>
<evidence type="ECO:0000313" key="8">
    <source>
        <dbReference type="Proteomes" id="UP001642260"/>
    </source>
</evidence>
<keyword evidence="5" id="KW-0539">Nucleus</keyword>
<proteinExistence type="predicted"/>
<reference evidence="7 8" key="1">
    <citation type="submission" date="2022-03" db="EMBL/GenBank/DDBJ databases">
        <authorList>
            <person name="Macdonald S."/>
            <person name="Ahmed S."/>
            <person name="Newling K."/>
        </authorList>
    </citation>
    <scope>NUCLEOTIDE SEQUENCE [LARGE SCALE GENOMIC DNA]</scope>
</reference>
<gene>
    <name evidence="7" type="ORF">ERUC_LOCUS30498</name>
</gene>
<evidence type="ECO:0000256" key="3">
    <source>
        <dbReference type="ARBA" id="ARBA00023125"/>
    </source>
</evidence>
<name>A0ABC8L5I6_ERUVS</name>
<sequence length="241" mass="27541">MHQYYTTCLPLEQRTYFICKIKHKGQARDVLYGDGQVGNFPSGSNNSSDQMNNNWVGFRFSPTDEELINFYLKNKILGNSWLVDDWISEIYIYSYEPEYLPALSNMESNDLVWYFFSRNEYTSTKPRVRKRTTVSGLWKATGRDRTIKDKGGNYNEIGILKTLVYHKGKGSNVVRTPWVMHEYNITCLPLEQTYVICKIMYRGEYFPSGGNEVGSSAGNEVGSIPSAVFEVGNFSSPGNES</sequence>
<feature type="domain" description="NAC" evidence="6">
    <location>
        <begin position="54"/>
        <end position="202"/>
    </location>
</feature>
<dbReference type="EMBL" id="CAKOAT010397376">
    <property type="protein sequence ID" value="CAH8366095.1"/>
    <property type="molecule type" value="Genomic_DNA"/>
</dbReference>
<dbReference type="GO" id="GO:0003677">
    <property type="term" value="F:DNA binding"/>
    <property type="evidence" value="ECO:0007669"/>
    <property type="project" value="UniProtKB-KW"/>
</dbReference>
<evidence type="ECO:0000256" key="5">
    <source>
        <dbReference type="ARBA" id="ARBA00023242"/>
    </source>
</evidence>
<keyword evidence="4" id="KW-0804">Transcription</keyword>
<evidence type="ECO:0000259" key="6">
    <source>
        <dbReference type="PROSITE" id="PS51005"/>
    </source>
</evidence>
<comment type="caution">
    <text evidence="7">The sequence shown here is derived from an EMBL/GenBank/DDBJ whole genome shotgun (WGS) entry which is preliminary data.</text>
</comment>
<dbReference type="Gene3D" id="2.170.150.80">
    <property type="entry name" value="NAC domain"/>
    <property type="match status" value="1"/>
</dbReference>
<organism evidence="7 8">
    <name type="scientific">Eruca vesicaria subsp. sativa</name>
    <name type="common">Garden rocket</name>
    <name type="synonym">Eruca sativa</name>
    <dbReference type="NCBI Taxonomy" id="29727"/>
    <lineage>
        <taxon>Eukaryota</taxon>
        <taxon>Viridiplantae</taxon>
        <taxon>Streptophyta</taxon>
        <taxon>Embryophyta</taxon>
        <taxon>Tracheophyta</taxon>
        <taxon>Spermatophyta</taxon>
        <taxon>Magnoliopsida</taxon>
        <taxon>eudicotyledons</taxon>
        <taxon>Gunneridae</taxon>
        <taxon>Pentapetalae</taxon>
        <taxon>rosids</taxon>
        <taxon>malvids</taxon>
        <taxon>Brassicales</taxon>
        <taxon>Brassicaceae</taxon>
        <taxon>Brassiceae</taxon>
        <taxon>Eruca</taxon>
    </lineage>
</organism>
<dbReference type="AlphaFoldDB" id="A0ABC8L5I6"/>
<protein>
    <recommendedName>
        <fullName evidence="6">NAC domain-containing protein</fullName>
    </recommendedName>
</protein>
<accession>A0ABC8L5I6</accession>
<dbReference type="InterPro" id="IPR003441">
    <property type="entry name" value="NAC-dom"/>
</dbReference>
<keyword evidence="3" id="KW-0238">DNA-binding</keyword>
<dbReference type="PANTHER" id="PTHR31989">
    <property type="entry name" value="NAC DOMAIN-CONTAINING PROTEIN 82-RELATED"/>
    <property type="match status" value="1"/>
</dbReference>
<comment type="subcellular location">
    <subcellularLocation>
        <location evidence="1">Nucleus</location>
    </subcellularLocation>
</comment>
<dbReference type="Proteomes" id="UP001642260">
    <property type="component" value="Unassembled WGS sequence"/>
</dbReference>
<dbReference type="InterPro" id="IPR036093">
    <property type="entry name" value="NAC_dom_sf"/>
</dbReference>
<keyword evidence="8" id="KW-1185">Reference proteome</keyword>
<dbReference type="PROSITE" id="PS51005">
    <property type="entry name" value="NAC"/>
    <property type="match status" value="1"/>
</dbReference>
<evidence type="ECO:0000256" key="1">
    <source>
        <dbReference type="ARBA" id="ARBA00004123"/>
    </source>
</evidence>
<evidence type="ECO:0000256" key="4">
    <source>
        <dbReference type="ARBA" id="ARBA00023163"/>
    </source>
</evidence>
<keyword evidence="2" id="KW-0805">Transcription regulation</keyword>
<dbReference type="Pfam" id="PF02365">
    <property type="entry name" value="NAM"/>
    <property type="match status" value="1"/>
</dbReference>
<evidence type="ECO:0000256" key="2">
    <source>
        <dbReference type="ARBA" id="ARBA00023015"/>
    </source>
</evidence>
<dbReference type="GO" id="GO:0005634">
    <property type="term" value="C:nucleus"/>
    <property type="evidence" value="ECO:0007669"/>
    <property type="project" value="UniProtKB-SubCell"/>
</dbReference>
<dbReference type="SUPFAM" id="SSF101941">
    <property type="entry name" value="NAC domain"/>
    <property type="match status" value="1"/>
</dbReference>